<sequence length="97" mass="11505">MNINLVNSLFQVIQSLSQEERALLQEKMKKQEDWQTLRKQIVKLGEEINTYRQEKPFCPPVDEIIHQLREERDEQMSACFPELFVGTKSARERQANV</sequence>
<comment type="caution">
    <text evidence="1">The sequence shown here is derived from an EMBL/GenBank/DDBJ whole genome shotgun (WGS) entry which is preliminary data.</text>
</comment>
<reference evidence="1 2" key="1">
    <citation type="journal article" date="2015" name="Genome Announc.">
        <title>Draft Genome Sequence of Cyanobacterium Hassallia byssoidea Strain VB512170, Isolated from Monuments in India.</title>
        <authorList>
            <person name="Singh D."/>
            <person name="Chandrababunaidu M.M."/>
            <person name="Panda A."/>
            <person name="Sen D."/>
            <person name="Bhattacharyya S."/>
            <person name="Adhikary S.P."/>
            <person name="Tripathy S."/>
        </authorList>
    </citation>
    <scope>NUCLEOTIDE SEQUENCE [LARGE SCALE GENOMIC DNA]</scope>
    <source>
        <strain evidence="1 2">VB512170</strain>
    </source>
</reference>
<dbReference type="EMBL" id="JTCM02000150">
    <property type="protein sequence ID" value="NEU77059.1"/>
    <property type="molecule type" value="Genomic_DNA"/>
</dbReference>
<name>A0A846HJN7_9CYAN</name>
<evidence type="ECO:0000313" key="1">
    <source>
        <dbReference type="EMBL" id="NEU77059.1"/>
    </source>
</evidence>
<proteinExistence type="predicted"/>
<gene>
    <name evidence="1" type="ORF">PI95_032315</name>
</gene>
<protein>
    <submittedName>
        <fullName evidence="1">Uncharacterized protein</fullName>
    </submittedName>
</protein>
<dbReference type="Proteomes" id="UP000031549">
    <property type="component" value="Unassembled WGS sequence"/>
</dbReference>
<organism evidence="1 2">
    <name type="scientific">Hassallia byssoidea VB512170</name>
    <dbReference type="NCBI Taxonomy" id="1304833"/>
    <lineage>
        <taxon>Bacteria</taxon>
        <taxon>Bacillati</taxon>
        <taxon>Cyanobacteriota</taxon>
        <taxon>Cyanophyceae</taxon>
        <taxon>Nostocales</taxon>
        <taxon>Tolypothrichaceae</taxon>
        <taxon>Hassallia</taxon>
    </lineage>
</organism>
<accession>A0A846HJN7</accession>
<dbReference type="RefSeq" id="WP_052325711.1">
    <property type="nucleotide sequence ID" value="NZ_JTCM02000150.1"/>
</dbReference>
<evidence type="ECO:0000313" key="2">
    <source>
        <dbReference type="Proteomes" id="UP000031549"/>
    </source>
</evidence>
<keyword evidence="2" id="KW-1185">Reference proteome</keyword>
<dbReference type="AlphaFoldDB" id="A0A846HJN7"/>